<reference evidence="1 2" key="1">
    <citation type="submission" date="2015-09" db="EMBL/GenBank/DDBJ databases">
        <title>Whole genome shotgun sequence assembly of Aphanizomenon flos-aquae UKL13.</title>
        <authorList>
            <person name="Driscoll C."/>
        </authorList>
    </citation>
    <scope>NUCLEOTIDE SEQUENCE [LARGE SCALE GENOMIC DNA]</scope>
    <source>
        <strain evidence="1">MDT13</strain>
    </source>
</reference>
<evidence type="ECO:0000313" key="1">
    <source>
        <dbReference type="EMBL" id="OBQ27148.1"/>
    </source>
</evidence>
<dbReference type="EMBL" id="LJOY01000003">
    <property type="protein sequence ID" value="OBQ27148.1"/>
    <property type="molecule type" value="Genomic_DNA"/>
</dbReference>
<protein>
    <submittedName>
        <fullName evidence="1">Uncharacterized protein</fullName>
    </submittedName>
</protein>
<gene>
    <name evidence="1" type="ORF">AN481_01505</name>
</gene>
<proteinExistence type="predicted"/>
<dbReference type="AlphaFoldDB" id="A0A1B7W1I7"/>
<dbReference type="Proteomes" id="UP000092382">
    <property type="component" value="Unassembled WGS sequence"/>
</dbReference>
<name>A0A1B7W1I7_APHFL</name>
<evidence type="ECO:0000313" key="2">
    <source>
        <dbReference type="Proteomes" id="UP000092382"/>
    </source>
</evidence>
<comment type="caution">
    <text evidence="1">The sequence shown here is derived from an EMBL/GenBank/DDBJ whole genome shotgun (WGS) entry which is preliminary data.</text>
</comment>
<organism evidence="1 2">
    <name type="scientific">Aphanizomenon flos-aquae LD13</name>
    <dbReference type="NCBI Taxonomy" id="1710894"/>
    <lineage>
        <taxon>Bacteria</taxon>
        <taxon>Bacillati</taxon>
        <taxon>Cyanobacteriota</taxon>
        <taxon>Cyanophyceae</taxon>
        <taxon>Nostocales</taxon>
        <taxon>Aphanizomenonaceae</taxon>
        <taxon>Aphanizomenon</taxon>
    </lineage>
</organism>
<sequence>MLGDKLGLIKLYNSSKTIYANFYQSQRTQKNEGLTNILRKSSIKFLIPVLFSDILRYVYI</sequence>
<accession>A0A1B7W1I7</accession>